<evidence type="ECO:0000313" key="12">
    <source>
        <dbReference type="Proteomes" id="UP000316292"/>
    </source>
</evidence>
<feature type="transmembrane region" description="Helical" evidence="9">
    <location>
        <begin position="58"/>
        <end position="82"/>
    </location>
</feature>
<dbReference type="GO" id="GO:0005886">
    <property type="term" value="C:plasma membrane"/>
    <property type="evidence" value="ECO:0007669"/>
    <property type="project" value="UniProtKB-SubCell"/>
</dbReference>
<comment type="function">
    <text evidence="9">Essential subunit of the Sec protein translocation channel SecYEG. Clamps together the 2 halves of SecY. May contact the channel plug during translocation.</text>
</comment>
<name>A0A538S957_UNCEI</name>
<comment type="similarity">
    <text evidence="9">Belongs to the SecE/SEC61-gamma family.</text>
</comment>
<keyword evidence="2 9" id="KW-0813">Transport</keyword>
<organism evidence="10 12">
    <name type="scientific">Eiseniibacteriota bacterium</name>
    <dbReference type="NCBI Taxonomy" id="2212470"/>
    <lineage>
        <taxon>Bacteria</taxon>
        <taxon>Candidatus Eiseniibacteriota</taxon>
    </lineage>
</organism>
<proteinExistence type="inferred from homology"/>
<dbReference type="InterPro" id="IPR005807">
    <property type="entry name" value="SecE_bac"/>
</dbReference>
<dbReference type="GO" id="GO:0043952">
    <property type="term" value="P:protein transport by the Sec complex"/>
    <property type="evidence" value="ECO:0007669"/>
    <property type="project" value="UniProtKB-UniRule"/>
</dbReference>
<evidence type="ECO:0000256" key="5">
    <source>
        <dbReference type="ARBA" id="ARBA00022927"/>
    </source>
</evidence>
<evidence type="ECO:0000256" key="3">
    <source>
        <dbReference type="ARBA" id="ARBA00022475"/>
    </source>
</evidence>
<dbReference type="AlphaFoldDB" id="A0A538S957"/>
<sequence>MFQESERIHFVRAELTTEQKAAERPSVFRALADYIRDVRVEMSKVSWPSRRELRDSTLVVIVMVFIVAIFIGIVDRVLTLAFEALIRMLG</sequence>
<keyword evidence="7 9" id="KW-0811">Translocation</keyword>
<dbReference type="EMBL" id="VBOR01000093">
    <property type="protein sequence ID" value="TMQ47909.1"/>
    <property type="molecule type" value="Genomic_DNA"/>
</dbReference>
<evidence type="ECO:0000256" key="7">
    <source>
        <dbReference type="ARBA" id="ARBA00023010"/>
    </source>
</evidence>
<dbReference type="GO" id="GO:0008320">
    <property type="term" value="F:protein transmembrane transporter activity"/>
    <property type="evidence" value="ECO:0007669"/>
    <property type="project" value="UniProtKB-UniRule"/>
</dbReference>
<dbReference type="PROSITE" id="PS01067">
    <property type="entry name" value="SECE_SEC61G"/>
    <property type="match status" value="1"/>
</dbReference>
<dbReference type="GO" id="GO:0009306">
    <property type="term" value="P:protein secretion"/>
    <property type="evidence" value="ECO:0007669"/>
    <property type="project" value="UniProtKB-UniRule"/>
</dbReference>
<accession>A0A538S957</accession>
<evidence type="ECO:0000256" key="6">
    <source>
        <dbReference type="ARBA" id="ARBA00022989"/>
    </source>
</evidence>
<evidence type="ECO:0000313" key="10">
    <source>
        <dbReference type="EMBL" id="TMQ47909.1"/>
    </source>
</evidence>
<dbReference type="Proteomes" id="UP000320913">
    <property type="component" value="Unassembled WGS sequence"/>
</dbReference>
<dbReference type="GO" id="GO:0065002">
    <property type="term" value="P:intracellular protein transmembrane transport"/>
    <property type="evidence" value="ECO:0007669"/>
    <property type="project" value="UniProtKB-UniRule"/>
</dbReference>
<comment type="subunit">
    <text evidence="9">Component of the Sec protein translocase complex. Heterotrimer consisting of SecY, SecE and SecG subunits. The heterotrimers can form oligomers, although 1 heterotrimer is thought to be able to translocate proteins. Interacts with the ribosome. Interacts with SecDF, and other proteins may be involved. Interacts with SecA.</text>
</comment>
<reference evidence="12 13" key="1">
    <citation type="journal article" date="2019" name="Nat. Microbiol.">
        <title>Mediterranean grassland soil C-N compound turnover is dependent on rainfall and depth, and is mediated by genomically divergent microorganisms.</title>
        <authorList>
            <person name="Diamond S."/>
            <person name="Andeer P.F."/>
            <person name="Li Z."/>
            <person name="Crits-Christoph A."/>
            <person name="Burstein D."/>
            <person name="Anantharaman K."/>
            <person name="Lane K.R."/>
            <person name="Thomas B.C."/>
            <person name="Pan C."/>
            <person name="Northen T.R."/>
            <person name="Banfield J.F."/>
        </authorList>
    </citation>
    <scope>NUCLEOTIDE SEQUENCE [LARGE SCALE GENOMIC DNA]</scope>
    <source>
        <strain evidence="10">WS_1</strain>
        <strain evidence="11">WS_5</strain>
    </source>
</reference>
<evidence type="ECO:0000256" key="1">
    <source>
        <dbReference type="ARBA" id="ARBA00004370"/>
    </source>
</evidence>
<keyword evidence="6 9" id="KW-1133">Transmembrane helix</keyword>
<dbReference type="InterPro" id="IPR001901">
    <property type="entry name" value="Translocase_SecE/Sec61-g"/>
</dbReference>
<evidence type="ECO:0000256" key="2">
    <source>
        <dbReference type="ARBA" id="ARBA00022448"/>
    </source>
</evidence>
<comment type="subcellular location">
    <subcellularLocation>
        <location evidence="9">Cell membrane</location>
        <topology evidence="9">Single-pass membrane protein</topology>
    </subcellularLocation>
    <subcellularLocation>
        <location evidence="1">Membrane</location>
    </subcellularLocation>
</comment>
<gene>
    <name evidence="9 10" type="primary">secE</name>
    <name evidence="10" type="ORF">E6K71_08650</name>
    <name evidence="11" type="ORF">E6K75_04530</name>
</gene>
<dbReference type="GO" id="GO:0006605">
    <property type="term" value="P:protein targeting"/>
    <property type="evidence" value="ECO:0007669"/>
    <property type="project" value="UniProtKB-UniRule"/>
</dbReference>
<dbReference type="PANTHER" id="PTHR33910:SF1">
    <property type="entry name" value="PROTEIN TRANSLOCASE SUBUNIT SECE"/>
    <property type="match status" value="1"/>
</dbReference>
<evidence type="ECO:0000256" key="9">
    <source>
        <dbReference type="HAMAP-Rule" id="MF_00422"/>
    </source>
</evidence>
<dbReference type="Gene3D" id="1.20.5.1030">
    <property type="entry name" value="Preprotein translocase secy subunit"/>
    <property type="match status" value="1"/>
</dbReference>
<dbReference type="HAMAP" id="MF_00422">
    <property type="entry name" value="SecE"/>
    <property type="match status" value="1"/>
</dbReference>
<dbReference type="InterPro" id="IPR038379">
    <property type="entry name" value="SecE_sf"/>
</dbReference>
<dbReference type="Pfam" id="PF00584">
    <property type="entry name" value="SecE"/>
    <property type="match status" value="1"/>
</dbReference>
<protein>
    <recommendedName>
        <fullName evidence="9">Protein translocase subunit SecE</fullName>
    </recommendedName>
</protein>
<keyword evidence="5 9" id="KW-0653">Protein transport</keyword>
<dbReference type="PANTHER" id="PTHR33910">
    <property type="entry name" value="PROTEIN TRANSLOCASE SUBUNIT SECE"/>
    <property type="match status" value="1"/>
</dbReference>
<keyword evidence="8 9" id="KW-0472">Membrane</keyword>
<keyword evidence="3 9" id="KW-1003">Cell membrane</keyword>
<evidence type="ECO:0000313" key="11">
    <source>
        <dbReference type="EMBL" id="TMQ59146.1"/>
    </source>
</evidence>
<comment type="caution">
    <text evidence="10">The sequence shown here is derived from an EMBL/GenBank/DDBJ whole genome shotgun (WGS) entry which is preliminary data.</text>
</comment>
<evidence type="ECO:0000256" key="4">
    <source>
        <dbReference type="ARBA" id="ARBA00022692"/>
    </source>
</evidence>
<evidence type="ECO:0000256" key="8">
    <source>
        <dbReference type="ARBA" id="ARBA00023136"/>
    </source>
</evidence>
<dbReference type="EMBL" id="VBOV01000108">
    <property type="protein sequence ID" value="TMQ59146.1"/>
    <property type="molecule type" value="Genomic_DNA"/>
</dbReference>
<dbReference type="Proteomes" id="UP000316292">
    <property type="component" value="Unassembled WGS sequence"/>
</dbReference>
<dbReference type="NCBIfam" id="TIGR00964">
    <property type="entry name" value="secE_bact"/>
    <property type="match status" value="1"/>
</dbReference>
<evidence type="ECO:0000313" key="13">
    <source>
        <dbReference type="Proteomes" id="UP000320913"/>
    </source>
</evidence>
<keyword evidence="4 9" id="KW-0812">Transmembrane</keyword>